<dbReference type="InterPro" id="IPR016454">
    <property type="entry name" value="Cysteine_dSase"/>
</dbReference>
<feature type="domain" description="Aminotransferase class V" evidence="8">
    <location>
        <begin position="56"/>
        <end position="424"/>
    </location>
</feature>
<dbReference type="Gene3D" id="1.10.260.50">
    <property type="match status" value="1"/>
</dbReference>
<evidence type="ECO:0000259" key="8">
    <source>
        <dbReference type="Pfam" id="PF00266"/>
    </source>
</evidence>
<evidence type="ECO:0000256" key="5">
    <source>
        <dbReference type="ARBA" id="ARBA00022898"/>
    </source>
</evidence>
<dbReference type="GO" id="GO:0046872">
    <property type="term" value="F:metal ion binding"/>
    <property type="evidence" value="ECO:0007669"/>
    <property type="project" value="UniProtKB-KW"/>
</dbReference>
<keyword evidence="5" id="KW-0663">Pyridoxal phosphate</keyword>
<dbReference type="InterPro" id="IPR000192">
    <property type="entry name" value="Aminotrans_V_dom"/>
</dbReference>
<proteinExistence type="inferred from homology"/>
<evidence type="ECO:0000256" key="2">
    <source>
        <dbReference type="ARBA" id="ARBA00006490"/>
    </source>
</evidence>
<comment type="cofactor">
    <cofactor evidence="1">
        <name>pyridoxal 5'-phosphate</name>
        <dbReference type="ChEBI" id="CHEBI:597326"/>
    </cofactor>
</comment>
<dbReference type="Gene3D" id="3.90.1150.10">
    <property type="entry name" value="Aspartate Aminotransferase, domain 1"/>
    <property type="match status" value="1"/>
</dbReference>
<dbReference type="PANTHER" id="PTHR11601:SF34">
    <property type="entry name" value="CYSTEINE DESULFURASE"/>
    <property type="match status" value="1"/>
</dbReference>
<evidence type="ECO:0000256" key="3">
    <source>
        <dbReference type="ARBA" id="ARBA00022679"/>
    </source>
</evidence>
<keyword evidence="4" id="KW-0479">Metal-binding</keyword>
<dbReference type="GO" id="GO:0051536">
    <property type="term" value="F:iron-sulfur cluster binding"/>
    <property type="evidence" value="ECO:0007669"/>
    <property type="project" value="UniProtKB-KW"/>
</dbReference>
<keyword evidence="3" id="KW-0808">Transferase</keyword>
<dbReference type="InterPro" id="IPR015424">
    <property type="entry name" value="PyrdxlP-dep_Trfase"/>
</dbReference>
<dbReference type="AlphaFoldDB" id="A0A7S4A3T8"/>
<reference evidence="9" key="1">
    <citation type="submission" date="2021-01" db="EMBL/GenBank/DDBJ databases">
        <authorList>
            <person name="Corre E."/>
            <person name="Pelletier E."/>
            <person name="Niang G."/>
            <person name="Scheremetjew M."/>
            <person name="Finn R."/>
            <person name="Kale V."/>
            <person name="Holt S."/>
            <person name="Cochrane G."/>
            <person name="Meng A."/>
            <person name="Brown T."/>
            <person name="Cohen L."/>
        </authorList>
    </citation>
    <scope>NUCLEOTIDE SEQUENCE</scope>
    <source>
        <strain evidence="9">CCMP1756</strain>
    </source>
</reference>
<name>A0A7S4A3T8_9STRA</name>
<dbReference type="PANTHER" id="PTHR11601">
    <property type="entry name" value="CYSTEINE DESULFURYLASE FAMILY MEMBER"/>
    <property type="match status" value="1"/>
</dbReference>
<dbReference type="InterPro" id="IPR015422">
    <property type="entry name" value="PyrdxlP-dep_Trfase_small"/>
</dbReference>
<accession>A0A7S4A3T8</accession>
<evidence type="ECO:0000256" key="4">
    <source>
        <dbReference type="ARBA" id="ARBA00022723"/>
    </source>
</evidence>
<comment type="similarity">
    <text evidence="2">Belongs to the class-V pyridoxal-phosphate-dependent aminotransferase family. NifS/IscS subfamily.</text>
</comment>
<gene>
    <name evidence="9" type="ORF">PCAL00307_LOCUS18119</name>
</gene>
<evidence type="ECO:0000256" key="6">
    <source>
        <dbReference type="ARBA" id="ARBA00023004"/>
    </source>
</evidence>
<dbReference type="GO" id="GO:0016740">
    <property type="term" value="F:transferase activity"/>
    <property type="evidence" value="ECO:0007669"/>
    <property type="project" value="UniProtKB-KW"/>
</dbReference>
<organism evidence="9">
    <name type="scientific">Pelagomonas calceolata</name>
    <dbReference type="NCBI Taxonomy" id="35677"/>
    <lineage>
        <taxon>Eukaryota</taxon>
        <taxon>Sar</taxon>
        <taxon>Stramenopiles</taxon>
        <taxon>Ochrophyta</taxon>
        <taxon>Pelagophyceae</taxon>
        <taxon>Pelagomonadales</taxon>
        <taxon>Pelagomonadaceae</taxon>
        <taxon>Pelagomonas</taxon>
    </lineage>
</organism>
<dbReference type="Pfam" id="PF00266">
    <property type="entry name" value="Aminotran_5"/>
    <property type="match status" value="1"/>
</dbReference>
<evidence type="ECO:0000256" key="1">
    <source>
        <dbReference type="ARBA" id="ARBA00001933"/>
    </source>
</evidence>
<dbReference type="Gene3D" id="3.40.640.10">
    <property type="entry name" value="Type I PLP-dependent aspartate aminotransferase-like (Major domain)"/>
    <property type="match status" value="1"/>
</dbReference>
<keyword evidence="7" id="KW-0411">Iron-sulfur</keyword>
<evidence type="ECO:0000256" key="7">
    <source>
        <dbReference type="ARBA" id="ARBA00023014"/>
    </source>
</evidence>
<dbReference type="InterPro" id="IPR015421">
    <property type="entry name" value="PyrdxlP-dep_Trfase_major"/>
</dbReference>
<dbReference type="SUPFAM" id="SSF53383">
    <property type="entry name" value="PLP-dependent transferases"/>
    <property type="match status" value="1"/>
</dbReference>
<dbReference type="PIRSF" id="PIRSF005572">
    <property type="entry name" value="NifS"/>
    <property type="match status" value="1"/>
</dbReference>
<sequence length="436" mass="45284">MRAFSLQPTTAPRQEKMPATTPIHAILAVTFAAAVAQALRLRRRGPKPLPQQNNCVYLDYAATCPIYPEVGDAMLPYLYSHWGNPSSSHAYGAPCRDAVTKARNSVATLIHADSKEITFCSCGSEADNWAIAASLRDDRTHVVVSSIEHPAILACVDALEEQGRCEVTKVGVDKCGIVDPAAVAAAIRPGKTALVSIMLANNEVGAVQPVSRIVESVKAVDAGVLVHTDAAQAVGKIDVDVSELNVDYLTLVGHKFGAPKGVAALFHREGVPLPSMLYGGGQENGRRAGTEAVPNIVALGAAADIWLAEGAAIAAHSAKQRDSLRAALEERLGASRCAVNGPLGAGDTVNALPNVLSFAVRGCVASSVLSKVKDEVAASASAACHSGTAAVSAVLKAVGVEQELAVGTLRLSVGRHTTDAEVRRAADVLVRAILDP</sequence>
<dbReference type="EMBL" id="HBIW01021015">
    <property type="protein sequence ID" value="CAE0702674.1"/>
    <property type="molecule type" value="Transcribed_RNA"/>
</dbReference>
<evidence type="ECO:0000313" key="9">
    <source>
        <dbReference type="EMBL" id="CAE0702674.1"/>
    </source>
</evidence>
<protein>
    <recommendedName>
        <fullName evidence="8">Aminotransferase class V domain-containing protein</fullName>
    </recommendedName>
</protein>
<keyword evidence="6" id="KW-0408">Iron</keyword>